<dbReference type="EMBL" id="BAABFU010000001">
    <property type="protein sequence ID" value="GAA4342562.1"/>
    <property type="molecule type" value="Genomic_DNA"/>
</dbReference>
<gene>
    <name evidence="4" type="ORF">GCM10023150_00430</name>
</gene>
<name>A0ABP8HQ72_9GAMM</name>
<dbReference type="Gene3D" id="1.10.510.40">
    <property type="match status" value="1"/>
</dbReference>
<evidence type="ECO:0000313" key="5">
    <source>
        <dbReference type="Proteomes" id="UP001501294"/>
    </source>
</evidence>
<sequence>MSLPKPAHNKSLWVVANQQLIARSLSEFVYEQELTATTLATDTYHVELGDVSYQFNAKLSLWDLLIIEPESLTRNDQVATDALQFCLDLKVELSLDDIIFGNWLEDVQNTLNNEFQRLQKLAPYNATELLPMDEPKLQGLLDAHPKIIANRGRLGWGADDNQSFAPESLSSFQLEFLAAHKSILTTGHLGELNNRDLMHSMMTDASYHELLQSLEQSLVETELKAEDYAFIPCHPWQFQHHIRPQFQWALQQKKLIHLGQAGDNYQPQQSIRTLSNVTRPEQYDIKLAITILNTSCYRGVPEKFIAAGHHISNWLQQLTKTDSLFAKRNLRILEEPAGYYVSHQYQKQVMGSPYRYHEMLGCIWRQSAPAKQHDGEHHMLLSALLQKDLNGNSLVKELINSSELTTQEWLQRLFRVMSVPLYHLLVKYGVGVIAHGQNVVVYFKDSIPSAIAIKDFHGDLRLLDMELPEQSALAPEAQALLGKLPKEHLVHDLLTGHFISVYRFLSPLVASQTDVSEDTFYQLLAEQINAYQKAHPDYQERFKWFDLFRPKVERICLNNVRFDIGYQDNAERPLPKLGSDLANPIYQGLKKLQHIQNHNSELNIGADAHTGASQPITNLSKEISL</sequence>
<dbReference type="Pfam" id="PF04183">
    <property type="entry name" value="IucA_IucC"/>
    <property type="match status" value="1"/>
</dbReference>
<dbReference type="InterPro" id="IPR037455">
    <property type="entry name" value="LucA/IucC-like"/>
</dbReference>
<evidence type="ECO:0000259" key="2">
    <source>
        <dbReference type="Pfam" id="PF04183"/>
    </source>
</evidence>
<dbReference type="RefSeq" id="WP_223577609.1">
    <property type="nucleotide sequence ID" value="NZ_BAABFU010000001.1"/>
</dbReference>
<evidence type="ECO:0000259" key="3">
    <source>
        <dbReference type="Pfam" id="PF06276"/>
    </source>
</evidence>
<dbReference type="Proteomes" id="UP001501294">
    <property type="component" value="Unassembled WGS sequence"/>
</dbReference>
<evidence type="ECO:0000313" key="4">
    <source>
        <dbReference type="EMBL" id="GAA4342562.1"/>
    </source>
</evidence>
<dbReference type="Gene3D" id="3.30.310.280">
    <property type="match status" value="1"/>
</dbReference>
<dbReference type="InterPro" id="IPR007310">
    <property type="entry name" value="Aerobactin_biosyn_IucA/IucC_N"/>
</dbReference>
<dbReference type="Gene3D" id="6.10.250.3370">
    <property type="match status" value="1"/>
</dbReference>
<organism evidence="4 5">
    <name type="scientific">Kangiella taiwanensis</name>
    <dbReference type="NCBI Taxonomy" id="1079179"/>
    <lineage>
        <taxon>Bacteria</taxon>
        <taxon>Pseudomonadati</taxon>
        <taxon>Pseudomonadota</taxon>
        <taxon>Gammaproteobacteria</taxon>
        <taxon>Kangiellales</taxon>
        <taxon>Kangiellaceae</taxon>
        <taxon>Kangiella</taxon>
    </lineage>
</organism>
<reference evidence="5" key="1">
    <citation type="journal article" date="2019" name="Int. J. Syst. Evol. Microbiol.">
        <title>The Global Catalogue of Microorganisms (GCM) 10K type strain sequencing project: providing services to taxonomists for standard genome sequencing and annotation.</title>
        <authorList>
            <consortium name="The Broad Institute Genomics Platform"/>
            <consortium name="The Broad Institute Genome Sequencing Center for Infectious Disease"/>
            <person name="Wu L."/>
            <person name="Ma J."/>
        </authorList>
    </citation>
    <scope>NUCLEOTIDE SEQUENCE [LARGE SCALE GENOMIC DNA]</scope>
    <source>
        <strain evidence="5">JCM 17727</strain>
    </source>
</reference>
<comment type="pathway">
    <text evidence="1">Siderophore biosynthesis.</text>
</comment>
<dbReference type="PANTHER" id="PTHR34384:SF6">
    <property type="entry name" value="STAPHYLOFERRIN B SYNTHASE"/>
    <property type="match status" value="1"/>
</dbReference>
<dbReference type="InterPro" id="IPR022770">
    <property type="entry name" value="IucA/IucC-like_C"/>
</dbReference>
<feature type="domain" description="Aerobactin siderophore biosynthesis IucA/IucC-like C-terminal" evidence="3">
    <location>
        <begin position="407"/>
        <end position="563"/>
    </location>
</feature>
<dbReference type="Pfam" id="PF06276">
    <property type="entry name" value="FhuF"/>
    <property type="match status" value="1"/>
</dbReference>
<comment type="caution">
    <text evidence="4">The sequence shown here is derived from an EMBL/GenBank/DDBJ whole genome shotgun (WGS) entry which is preliminary data.</text>
</comment>
<proteinExistence type="predicted"/>
<evidence type="ECO:0000256" key="1">
    <source>
        <dbReference type="ARBA" id="ARBA00004924"/>
    </source>
</evidence>
<feature type="domain" description="Aerobactin siderophore biosynthesis IucA/IucC N-terminal" evidence="2">
    <location>
        <begin position="138"/>
        <end position="386"/>
    </location>
</feature>
<protein>
    <submittedName>
        <fullName evidence="4">IucA/IucC family protein</fullName>
    </submittedName>
</protein>
<dbReference type="PANTHER" id="PTHR34384">
    <property type="entry name" value="L-2,3-DIAMINOPROPANOATE--CITRATE LIGASE"/>
    <property type="match status" value="1"/>
</dbReference>
<keyword evidence="5" id="KW-1185">Reference proteome</keyword>
<accession>A0ABP8HQ72</accession>